<keyword evidence="4 6" id="KW-1133">Transmembrane helix</keyword>
<dbReference type="Pfam" id="PF01699">
    <property type="entry name" value="Na_Ca_ex"/>
    <property type="match status" value="2"/>
</dbReference>
<feature type="transmembrane region" description="Helical" evidence="6">
    <location>
        <begin position="20"/>
        <end position="39"/>
    </location>
</feature>
<dbReference type="GO" id="GO:0016020">
    <property type="term" value="C:membrane"/>
    <property type="evidence" value="ECO:0007669"/>
    <property type="project" value="UniProtKB-SubCell"/>
</dbReference>
<dbReference type="RefSeq" id="XP_008604028.1">
    <property type="nucleotide sequence ID" value="XM_008605806.1"/>
</dbReference>
<evidence type="ECO:0000256" key="3">
    <source>
        <dbReference type="ARBA" id="ARBA00022692"/>
    </source>
</evidence>
<evidence type="ECO:0000313" key="8">
    <source>
        <dbReference type="EMBL" id="EQC42605.1"/>
    </source>
</evidence>
<dbReference type="InterPro" id="IPR051359">
    <property type="entry name" value="CaCA_antiporter"/>
</dbReference>
<evidence type="ECO:0000259" key="7">
    <source>
        <dbReference type="Pfam" id="PF01699"/>
    </source>
</evidence>
<keyword evidence="5 6" id="KW-0472">Membrane</keyword>
<dbReference type="eggNOG" id="KOG2399">
    <property type="taxonomic scope" value="Eukaryota"/>
</dbReference>
<evidence type="ECO:0000313" key="9">
    <source>
        <dbReference type="Proteomes" id="UP000030762"/>
    </source>
</evidence>
<dbReference type="InterPro" id="IPR004837">
    <property type="entry name" value="NaCa_Exmemb"/>
</dbReference>
<evidence type="ECO:0000256" key="4">
    <source>
        <dbReference type="ARBA" id="ARBA00022989"/>
    </source>
</evidence>
<dbReference type="AlphaFoldDB" id="T0R809"/>
<dbReference type="Gene3D" id="1.20.1420.30">
    <property type="entry name" value="NCX, central ion-binding region"/>
    <property type="match status" value="2"/>
</dbReference>
<comment type="subcellular location">
    <subcellularLocation>
        <location evidence="1">Membrane</location>
        <topology evidence="1">Multi-pass membrane protein</topology>
    </subcellularLocation>
</comment>
<feature type="transmembrane region" description="Helical" evidence="6">
    <location>
        <begin position="423"/>
        <end position="441"/>
    </location>
</feature>
<feature type="domain" description="Sodium/calcium exchanger membrane region" evidence="7">
    <location>
        <begin position="426"/>
        <end position="572"/>
    </location>
</feature>
<feature type="transmembrane region" description="Helical" evidence="6">
    <location>
        <begin position="159"/>
        <end position="178"/>
    </location>
</feature>
<evidence type="ECO:0000256" key="6">
    <source>
        <dbReference type="SAM" id="Phobius"/>
    </source>
</evidence>
<gene>
    <name evidence="8" type="ORF">SDRG_00334</name>
</gene>
<feature type="domain" description="Sodium/calcium exchanger membrane region" evidence="7">
    <location>
        <begin position="34"/>
        <end position="171"/>
    </location>
</feature>
<evidence type="ECO:0000256" key="5">
    <source>
        <dbReference type="ARBA" id="ARBA00023136"/>
    </source>
</evidence>
<sequence>MVGGLGDTGYVTACKYVADIPGAATVGTCVCFGLLVYLVTSTVTNFVGATLQALVTDIGLPADVTGVTLLSWHNALPNLLVVVVATSQGAPAAGLLLVLGSSLLTTTVTVAASNLAAETHQTVDPVRFSRDVGFYLLVLVYVGSLVLYEADMTETTHRIVVASLALSYLLSIGIIEVLRWRKPHVPHWTPRTRARRRKASYVAKTTRPAMYLIDSSPESDWEENDMLLPSPPAAPKSPPMQLIDASSAAQASPLSGLIALVWPQSAPASQKPHPAATSFLNALRVSAQIGPNVRRWVLPFEPLVVSPPSFASYGACVYDAAKPKAQHLDSPLHDLYRRYYNYVWWPIAGLCTFVRRLLIPLVAIEAWHRGMNIVAMWSATSLLAHAMWPTWPWPPTLLLGLSFAVFAAVTSTSYRGPARLARLVHVIVALPMSVLVAYVLQEAMLTVVPTTILGLNTSVSWLLGLVVAAANALSGIFAAVAVAHQGQPSMALSSCFGGPTMSLLGSAGYILHHSWALGTPVVFGPPSLVTQLLIALCMLAVVVNWVTVATYHFAYTNGLCHFLIVLYGTYVGIGLCILLEYDPFQGHPTAS</sequence>
<feature type="transmembrane region" description="Helical" evidence="6">
    <location>
        <begin position="128"/>
        <end position="147"/>
    </location>
</feature>
<dbReference type="Proteomes" id="UP000030762">
    <property type="component" value="Unassembled WGS sequence"/>
</dbReference>
<dbReference type="PANTHER" id="PTHR12266">
    <property type="entry name" value="NA+/CA2+ K+ INDEPENDENT EXCHANGER"/>
    <property type="match status" value="1"/>
</dbReference>
<dbReference type="GO" id="GO:0008324">
    <property type="term" value="F:monoatomic cation transmembrane transporter activity"/>
    <property type="evidence" value="ECO:0007669"/>
    <property type="project" value="TreeGrafter"/>
</dbReference>
<keyword evidence="3 6" id="KW-0812">Transmembrane</keyword>
<feature type="transmembrane region" description="Helical" evidence="6">
    <location>
        <begin position="532"/>
        <end position="555"/>
    </location>
</feature>
<feature type="transmembrane region" description="Helical" evidence="6">
    <location>
        <begin position="562"/>
        <end position="581"/>
    </location>
</feature>
<name>T0R809_SAPDV</name>
<dbReference type="EMBL" id="JH767132">
    <property type="protein sequence ID" value="EQC42605.1"/>
    <property type="molecule type" value="Genomic_DNA"/>
</dbReference>
<feature type="transmembrane region" description="Helical" evidence="6">
    <location>
        <begin position="342"/>
        <end position="364"/>
    </location>
</feature>
<organism evidence="8 9">
    <name type="scientific">Saprolegnia diclina (strain VS20)</name>
    <dbReference type="NCBI Taxonomy" id="1156394"/>
    <lineage>
        <taxon>Eukaryota</taxon>
        <taxon>Sar</taxon>
        <taxon>Stramenopiles</taxon>
        <taxon>Oomycota</taxon>
        <taxon>Saprolegniomycetes</taxon>
        <taxon>Saprolegniales</taxon>
        <taxon>Saprolegniaceae</taxon>
        <taxon>Saprolegnia</taxon>
    </lineage>
</organism>
<dbReference type="PANTHER" id="PTHR12266:SF0">
    <property type="entry name" value="MITOCHONDRIAL SODIUM_CALCIUM EXCHANGER PROTEIN"/>
    <property type="match status" value="1"/>
</dbReference>
<reference evidence="8 9" key="1">
    <citation type="submission" date="2012-04" db="EMBL/GenBank/DDBJ databases">
        <title>The Genome Sequence of Saprolegnia declina VS20.</title>
        <authorList>
            <consortium name="The Broad Institute Genome Sequencing Platform"/>
            <person name="Russ C."/>
            <person name="Nusbaum C."/>
            <person name="Tyler B."/>
            <person name="van West P."/>
            <person name="Dieguez-Uribeondo J."/>
            <person name="de Bruijn I."/>
            <person name="Tripathy S."/>
            <person name="Jiang R."/>
            <person name="Young S.K."/>
            <person name="Zeng Q."/>
            <person name="Gargeya S."/>
            <person name="Fitzgerald M."/>
            <person name="Haas B."/>
            <person name="Abouelleil A."/>
            <person name="Alvarado L."/>
            <person name="Arachchi H.M."/>
            <person name="Berlin A."/>
            <person name="Chapman S.B."/>
            <person name="Goldberg J."/>
            <person name="Griggs A."/>
            <person name="Gujja S."/>
            <person name="Hansen M."/>
            <person name="Howarth C."/>
            <person name="Imamovic A."/>
            <person name="Larimer J."/>
            <person name="McCowen C."/>
            <person name="Montmayeur A."/>
            <person name="Murphy C."/>
            <person name="Neiman D."/>
            <person name="Pearson M."/>
            <person name="Priest M."/>
            <person name="Roberts A."/>
            <person name="Saif S."/>
            <person name="Shea T."/>
            <person name="Sisk P."/>
            <person name="Sykes S."/>
            <person name="Wortman J."/>
            <person name="Nusbaum C."/>
            <person name="Birren B."/>
        </authorList>
    </citation>
    <scope>NUCLEOTIDE SEQUENCE [LARGE SCALE GENOMIC DNA]</scope>
    <source>
        <strain evidence="8 9">VS20</strain>
    </source>
</reference>
<dbReference type="InterPro" id="IPR044880">
    <property type="entry name" value="NCX_ion-bd_dom_sf"/>
</dbReference>
<dbReference type="GeneID" id="19941061"/>
<feature type="transmembrane region" description="Helical" evidence="6">
    <location>
        <begin position="461"/>
        <end position="483"/>
    </location>
</feature>
<dbReference type="VEuPathDB" id="FungiDB:SDRG_00334"/>
<dbReference type="OrthoDB" id="407410at2759"/>
<keyword evidence="9" id="KW-1185">Reference proteome</keyword>
<dbReference type="InParanoid" id="T0R809"/>
<feature type="transmembrane region" description="Helical" evidence="6">
    <location>
        <begin position="490"/>
        <end position="512"/>
    </location>
</feature>
<accession>T0R809</accession>
<proteinExistence type="predicted"/>
<keyword evidence="2" id="KW-0813">Transport</keyword>
<dbReference type="STRING" id="1156394.T0R809"/>
<evidence type="ECO:0000256" key="1">
    <source>
        <dbReference type="ARBA" id="ARBA00004141"/>
    </source>
</evidence>
<feature type="transmembrane region" description="Helical" evidence="6">
    <location>
        <begin position="391"/>
        <end position="411"/>
    </location>
</feature>
<evidence type="ECO:0000256" key="2">
    <source>
        <dbReference type="ARBA" id="ARBA00022448"/>
    </source>
</evidence>
<protein>
    <recommendedName>
        <fullName evidence="7">Sodium/calcium exchanger membrane region domain-containing protein</fullName>
    </recommendedName>
</protein>